<keyword evidence="2 3" id="KW-0378">Hydrolase</keyword>
<dbReference type="AlphaFoldDB" id="A0A4P6Q9K8"/>
<dbReference type="NCBIfam" id="TIGR00666">
    <property type="entry name" value="PBP4"/>
    <property type="match status" value="1"/>
</dbReference>
<dbReference type="Proteomes" id="UP000292235">
    <property type="component" value="Chromosome"/>
</dbReference>
<name>A0A4P6Q9K8_9ACTN</name>
<evidence type="ECO:0000256" key="2">
    <source>
        <dbReference type="ARBA" id="ARBA00022801"/>
    </source>
</evidence>
<comment type="similarity">
    <text evidence="1">Belongs to the peptidase S13 family.</text>
</comment>
<proteinExistence type="inferred from homology"/>
<accession>A0A4P6Q9K8</accession>
<dbReference type="GO" id="GO:0009002">
    <property type="term" value="F:serine-type D-Ala-D-Ala carboxypeptidase activity"/>
    <property type="evidence" value="ECO:0007669"/>
    <property type="project" value="UniProtKB-EC"/>
</dbReference>
<dbReference type="RefSeq" id="WP_242677097.1">
    <property type="nucleotide sequence ID" value="NZ_CP036455.1"/>
</dbReference>
<evidence type="ECO:0000313" key="3">
    <source>
        <dbReference type="EMBL" id="QBI56089.1"/>
    </source>
</evidence>
<protein>
    <submittedName>
        <fullName evidence="3">D-alanyl-D-alanine carboxypeptidase DacB</fullName>
        <ecNumber evidence="3">3.4.16.4</ecNumber>
    </submittedName>
</protein>
<dbReference type="GO" id="GO:0006508">
    <property type="term" value="P:proteolysis"/>
    <property type="evidence" value="ECO:0007669"/>
    <property type="project" value="InterPro"/>
</dbReference>
<dbReference type="EC" id="3.4.16.4" evidence="3"/>
<sequence precursor="true">MRQVRARALLALAVLNIFVLVAGVVAIDVIESRPPATMPYPVAFAEDAPDAAPQDAAPVDPERLRDKLDDPMADSGIADGLYAYVADAETGERLYGRDAGKTAVPASTTKLVTAISVLHAAGPDKRLSTEVVRDDNGGIVLVGGGDPTLTKTGERDHYPRPATLEQLAADTAAELKKSGTDSVQLHYDDSLYRGSNTGPGWKPSYVDGGNVSTVHALMIDGGRVYPENDYSRRVGDPPGVAADAFAEQLAAAGIEVTNEPGPAEASDGAETLASVQSPPMSALVEWMLLDSDNDIAEALYRQVGLAQGHGASFAGGAEGVQEVMRELGVEKVHIEDGSGLSVNNRIAPKALVELVRLASERPRLYPVLSGLPTAHFTGTLDDRYSQASGTHSGAGRVRAKTGTLNGVSTLAGTAYDSDGRLLVFAFMANAPGAAGSILDTFAAAVAECGCT</sequence>
<organism evidence="3 4">
    <name type="scientific">Streptomonospora litoralis</name>
    <dbReference type="NCBI Taxonomy" id="2498135"/>
    <lineage>
        <taxon>Bacteria</taxon>
        <taxon>Bacillati</taxon>
        <taxon>Actinomycetota</taxon>
        <taxon>Actinomycetes</taxon>
        <taxon>Streptosporangiales</taxon>
        <taxon>Nocardiopsidaceae</taxon>
        <taxon>Streptomonospora</taxon>
    </lineage>
</organism>
<keyword evidence="3" id="KW-0645">Protease</keyword>
<dbReference type="InterPro" id="IPR000667">
    <property type="entry name" value="Peptidase_S13"/>
</dbReference>
<reference evidence="3 4" key="1">
    <citation type="submission" date="2019-02" db="EMBL/GenBank/DDBJ databases">
        <authorList>
            <person name="Khodamoradi S."/>
            <person name="Hahnke R.L."/>
            <person name="Kaempfer P."/>
            <person name="Schumann P."/>
            <person name="Rohde M."/>
            <person name="Steinert M."/>
            <person name="Luzhetskyy A."/>
            <person name="Wink J."/>
            <person name="Ruckert C."/>
        </authorList>
    </citation>
    <scope>NUCLEOTIDE SEQUENCE [LARGE SCALE GENOMIC DNA]</scope>
    <source>
        <strain evidence="3 4">M2</strain>
    </source>
</reference>
<dbReference type="PRINTS" id="PR00922">
    <property type="entry name" value="DADACBPTASE3"/>
</dbReference>
<dbReference type="Gene3D" id="3.40.710.10">
    <property type="entry name" value="DD-peptidase/beta-lactamase superfamily"/>
    <property type="match status" value="2"/>
</dbReference>
<gene>
    <name evidence="3" type="primary">dacB</name>
    <name evidence="3" type="ORF">EKD16_21670</name>
</gene>
<evidence type="ECO:0000313" key="4">
    <source>
        <dbReference type="Proteomes" id="UP000292235"/>
    </source>
</evidence>
<dbReference type="KEGG" id="strr:EKD16_21670"/>
<keyword evidence="3" id="KW-0121">Carboxypeptidase</keyword>
<dbReference type="PANTHER" id="PTHR30023">
    <property type="entry name" value="D-ALANYL-D-ALANINE CARBOXYPEPTIDASE"/>
    <property type="match status" value="1"/>
</dbReference>
<evidence type="ECO:0000256" key="1">
    <source>
        <dbReference type="ARBA" id="ARBA00006096"/>
    </source>
</evidence>
<dbReference type="SUPFAM" id="SSF56601">
    <property type="entry name" value="beta-lactamase/transpeptidase-like"/>
    <property type="match status" value="1"/>
</dbReference>
<dbReference type="PANTHER" id="PTHR30023:SF0">
    <property type="entry name" value="PENICILLIN-SENSITIVE CARBOXYPEPTIDASE A"/>
    <property type="match status" value="1"/>
</dbReference>
<dbReference type="InterPro" id="IPR012338">
    <property type="entry name" value="Beta-lactam/transpept-like"/>
</dbReference>
<dbReference type="EMBL" id="CP036455">
    <property type="protein sequence ID" value="QBI56089.1"/>
    <property type="molecule type" value="Genomic_DNA"/>
</dbReference>
<dbReference type="Pfam" id="PF02113">
    <property type="entry name" value="Peptidase_S13"/>
    <property type="match status" value="1"/>
</dbReference>
<keyword evidence="4" id="KW-1185">Reference proteome</keyword>
<dbReference type="GO" id="GO:0000270">
    <property type="term" value="P:peptidoglycan metabolic process"/>
    <property type="evidence" value="ECO:0007669"/>
    <property type="project" value="TreeGrafter"/>
</dbReference>